<dbReference type="OrthoDB" id="4500971at2759"/>
<evidence type="ECO:0000256" key="3">
    <source>
        <dbReference type="SAM" id="SignalP"/>
    </source>
</evidence>
<feature type="chain" id="PRO_5040717593" description="Hydrophobin" evidence="3">
    <location>
        <begin position="16"/>
        <end position="98"/>
    </location>
</feature>
<proteinExistence type="inferred from homology"/>
<dbReference type="SUPFAM" id="SSF101751">
    <property type="entry name" value="Hydrophobin II, HfbII"/>
    <property type="match status" value="1"/>
</dbReference>
<dbReference type="InterPro" id="IPR010636">
    <property type="entry name" value="Class_II_hydrophobin"/>
</dbReference>
<dbReference type="Gene3D" id="3.20.120.10">
    <property type="entry name" value="Hydrophobin"/>
    <property type="match status" value="1"/>
</dbReference>
<comment type="similarity">
    <text evidence="1">Belongs to the cerato-ulmin hydrophobin family.</text>
</comment>
<name>A0A9W8ZB54_9PLEO</name>
<gene>
    <name evidence="4" type="ORF">N0V91_008566</name>
</gene>
<dbReference type="PANTHER" id="PTHR42341:SF1">
    <property type="entry name" value="HYDROPHOBIN"/>
    <property type="match status" value="1"/>
</dbReference>
<dbReference type="GO" id="GO:0005576">
    <property type="term" value="C:extracellular region"/>
    <property type="evidence" value="ECO:0007669"/>
    <property type="project" value="InterPro"/>
</dbReference>
<evidence type="ECO:0000313" key="4">
    <source>
        <dbReference type="EMBL" id="KAJ4400629.1"/>
    </source>
</evidence>
<reference evidence="4" key="1">
    <citation type="submission" date="2022-10" db="EMBL/GenBank/DDBJ databases">
        <title>Tapping the CABI collections for fungal endophytes: first genome assemblies for Collariella, Neodidymelliopsis, Ascochyta clinopodiicola, Didymella pomorum, Didymosphaeria variabile, Neocosmospora piperis and Neocucurbitaria cava.</title>
        <authorList>
            <person name="Hill R."/>
        </authorList>
    </citation>
    <scope>NUCLEOTIDE SEQUENCE</scope>
    <source>
        <strain evidence="4">IMI 355091</strain>
    </source>
</reference>
<dbReference type="Proteomes" id="UP001140510">
    <property type="component" value="Unassembled WGS sequence"/>
</dbReference>
<dbReference type="InterPro" id="IPR036686">
    <property type="entry name" value="Class_II_Hydrophobin_sf"/>
</dbReference>
<dbReference type="Pfam" id="PF06766">
    <property type="entry name" value="Hydrophobin_2"/>
    <property type="match status" value="1"/>
</dbReference>
<keyword evidence="5" id="KW-1185">Reference proteome</keyword>
<dbReference type="CDD" id="cd23508">
    <property type="entry name" value="hydrophobin_II"/>
    <property type="match status" value="1"/>
</dbReference>
<evidence type="ECO:0000256" key="2">
    <source>
        <dbReference type="ARBA" id="ARBA00023157"/>
    </source>
</evidence>
<dbReference type="PANTHER" id="PTHR42341">
    <property type="entry name" value="HYDROPHOBIN"/>
    <property type="match status" value="1"/>
</dbReference>
<dbReference type="EMBL" id="JAPEVA010000086">
    <property type="protein sequence ID" value="KAJ4400629.1"/>
    <property type="molecule type" value="Genomic_DNA"/>
</dbReference>
<feature type="signal peptide" evidence="3">
    <location>
        <begin position="1"/>
        <end position="15"/>
    </location>
</feature>
<sequence>MQYFAILALAAAAFAAPLEERQAGLCSSGSPLCCATDVLNLAILDCQTPPTTPTGINNFIDICSAEGQQAKCCLLPILEQALICTDVNRQAEPATSAA</sequence>
<dbReference type="AlphaFoldDB" id="A0A9W8ZB54"/>
<evidence type="ECO:0008006" key="6">
    <source>
        <dbReference type="Google" id="ProtNLM"/>
    </source>
</evidence>
<protein>
    <recommendedName>
        <fullName evidence="6">Hydrophobin</fullName>
    </recommendedName>
</protein>
<accession>A0A9W8ZB54</accession>
<evidence type="ECO:0000313" key="5">
    <source>
        <dbReference type="Proteomes" id="UP001140510"/>
    </source>
</evidence>
<evidence type="ECO:0000256" key="1">
    <source>
        <dbReference type="ARBA" id="ARBA00009576"/>
    </source>
</evidence>
<organism evidence="4 5">
    <name type="scientific">Didymella pomorum</name>
    <dbReference type="NCBI Taxonomy" id="749634"/>
    <lineage>
        <taxon>Eukaryota</taxon>
        <taxon>Fungi</taxon>
        <taxon>Dikarya</taxon>
        <taxon>Ascomycota</taxon>
        <taxon>Pezizomycotina</taxon>
        <taxon>Dothideomycetes</taxon>
        <taxon>Pleosporomycetidae</taxon>
        <taxon>Pleosporales</taxon>
        <taxon>Pleosporineae</taxon>
        <taxon>Didymellaceae</taxon>
        <taxon>Didymella</taxon>
    </lineage>
</organism>
<keyword evidence="3" id="KW-0732">Signal</keyword>
<comment type="caution">
    <text evidence="4">The sequence shown here is derived from an EMBL/GenBank/DDBJ whole genome shotgun (WGS) entry which is preliminary data.</text>
</comment>
<keyword evidence="2" id="KW-1015">Disulfide bond</keyword>